<evidence type="ECO:0000256" key="1">
    <source>
        <dbReference type="ARBA" id="ARBA00022603"/>
    </source>
</evidence>
<evidence type="ECO:0000256" key="5">
    <source>
        <dbReference type="ARBA" id="ARBA00047422"/>
    </source>
</evidence>
<evidence type="ECO:0000313" key="11">
    <source>
        <dbReference type="Proteomes" id="UP000192656"/>
    </source>
</evidence>
<keyword evidence="2 6" id="KW-0808">Transferase</keyword>
<dbReference type="AlphaFoldDB" id="A0A1W1Y969"/>
<feature type="active site" evidence="6">
    <location>
        <position position="84"/>
    </location>
</feature>
<evidence type="ECO:0000256" key="2">
    <source>
        <dbReference type="ARBA" id="ARBA00022679"/>
    </source>
</evidence>
<accession>A0A1W1Y969</accession>
<dbReference type="GO" id="GO:0032259">
    <property type="term" value="P:methylation"/>
    <property type="evidence" value="ECO:0007669"/>
    <property type="project" value="UniProtKB-KW"/>
</dbReference>
<dbReference type="Pfam" id="PF00145">
    <property type="entry name" value="DNA_methylase"/>
    <property type="match status" value="1"/>
</dbReference>
<feature type="region of interest" description="Disordered" evidence="9">
    <location>
        <begin position="391"/>
        <end position="423"/>
    </location>
</feature>
<keyword evidence="11" id="KW-1185">Reference proteome</keyword>
<dbReference type="STRING" id="937218.SAMN06297251_10175"/>
<dbReference type="Gene3D" id="3.40.50.150">
    <property type="entry name" value="Vaccinia Virus protein VP39"/>
    <property type="match status" value="1"/>
</dbReference>
<comment type="similarity">
    <text evidence="6 7">Belongs to the class I-like SAM-binding methyltransferase superfamily. C5-methyltransferase family.</text>
</comment>
<dbReference type="InterPro" id="IPR029063">
    <property type="entry name" value="SAM-dependent_MTases_sf"/>
</dbReference>
<name>A0A1W1Y969_9HYPH</name>
<evidence type="ECO:0000256" key="8">
    <source>
        <dbReference type="RuleBase" id="RU000417"/>
    </source>
</evidence>
<feature type="compositionally biased region" description="Basic and acidic residues" evidence="9">
    <location>
        <begin position="414"/>
        <end position="423"/>
    </location>
</feature>
<dbReference type="Gene3D" id="3.90.120.10">
    <property type="entry name" value="DNA Methylase, subunit A, domain 2"/>
    <property type="match status" value="1"/>
</dbReference>
<dbReference type="InterPro" id="IPR050390">
    <property type="entry name" value="C5-Methyltransferase"/>
</dbReference>
<dbReference type="Proteomes" id="UP000192656">
    <property type="component" value="Unassembled WGS sequence"/>
</dbReference>
<protein>
    <recommendedName>
        <fullName evidence="8">Cytosine-specific methyltransferase</fullName>
        <ecNumber evidence="8">2.1.1.37</ecNumber>
    </recommendedName>
</protein>
<keyword evidence="3 6" id="KW-0949">S-adenosyl-L-methionine</keyword>
<dbReference type="GO" id="GO:0009307">
    <property type="term" value="P:DNA restriction-modification system"/>
    <property type="evidence" value="ECO:0007669"/>
    <property type="project" value="UniProtKB-KW"/>
</dbReference>
<dbReference type="InterPro" id="IPR018117">
    <property type="entry name" value="C5_DNA_meth_AS"/>
</dbReference>
<reference evidence="10 11" key="1">
    <citation type="submission" date="2017-04" db="EMBL/GenBank/DDBJ databases">
        <authorList>
            <person name="Afonso C.L."/>
            <person name="Miller P.J."/>
            <person name="Scott M.A."/>
            <person name="Spackman E."/>
            <person name="Goraichik I."/>
            <person name="Dimitrov K.M."/>
            <person name="Suarez D.L."/>
            <person name="Swayne D.E."/>
        </authorList>
    </citation>
    <scope>NUCLEOTIDE SEQUENCE [LARGE SCALE GENOMIC DNA]</scope>
    <source>
        <strain evidence="10 11">CGMCC 1.10972</strain>
    </source>
</reference>
<organism evidence="10 11">
    <name type="scientific">Fulvimarina manganoxydans</name>
    <dbReference type="NCBI Taxonomy" id="937218"/>
    <lineage>
        <taxon>Bacteria</taxon>
        <taxon>Pseudomonadati</taxon>
        <taxon>Pseudomonadota</taxon>
        <taxon>Alphaproteobacteria</taxon>
        <taxon>Hyphomicrobiales</taxon>
        <taxon>Aurantimonadaceae</taxon>
        <taxon>Fulvimarina</taxon>
    </lineage>
</organism>
<dbReference type="NCBIfam" id="TIGR00675">
    <property type="entry name" value="dcm"/>
    <property type="match status" value="1"/>
</dbReference>
<dbReference type="GO" id="GO:0003886">
    <property type="term" value="F:DNA (cytosine-5-)-methyltransferase activity"/>
    <property type="evidence" value="ECO:0007669"/>
    <property type="project" value="UniProtKB-EC"/>
</dbReference>
<dbReference type="PROSITE" id="PS00094">
    <property type="entry name" value="C5_MTASE_1"/>
    <property type="match status" value="1"/>
</dbReference>
<dbReference type="InterPro" id="IPR001525">
    <property type="entry name" value="C5_MeTfrase"/>
</dbReference>
<dbReference type="EC" id="2.1.1.37" evidence="8"/>
<dbReference type="EMBL" id="FWXR01000001">
    <property type="protein sequence ID" value="SMC32707.1"/>
    <property type="molecule type" value="Genomic_DNA"/>
</dbReference>
<gene>
    <name evidence="10" type="ORF">SAMN06297251_10175</name>
</gene>
<evidence type="ECO:0000256" key="6">
    <source>
        <dbReference type="PROSITE-ProRule" id="PRU01016"/>
    </source>
</evidence>
<dbReference type="PANTHER" id="PTHR10629:SF52">
    <property type="entry name" value="DNA (CYTOSINE-5)-METHYLTRANSFERASE 1"/>
    <property type="match status" value="1"/>
</dbReference>
<evidence type="ECO:0000256" key="3">
    <source>
        <dbReference type="ARBA" id="ARBA00022691"/>
    </source>
</evidence>
<evidence type="ECO:0000313" key="10">
    <source>
        <dbReference type="EMBL" id="SMC32707.1"/>
    </source>
</evidence>
<keyword evidence="4" id="KW-0680">Restriction system</keyword>
<dbReference type="PRINTS" id="PR00105">
    <property type="entry name" value="C5METTRFRASE"/>
</dbReference>
<dbReference type="GO" id="GO:0044027">
    <property type="term" value="P:negative regulation of gene expression via chromosomal CpG island methylation"/>
    <property type="evidence" value="ECO:0007669"/>
    <property type="project" value="TreeGrafter"/>
</dbReference>
<sequence>MSGVFSTISLFSGIGGLDFGFEEAGFETRVALELDRFACRTMRSNRPSWNVMEGDIATMSSEDILANAGLAAGEPDMLIGGPPCQPFSKSSYWVRGDTLRLDDPRAETLAQYLRVLRDTRPKAFLLENVGGLAYEGKDEGLQLLLEGIRQVNEAVGTNYQPTWRVIKCVEYGVPQIRERVFLVGARDGRQFRFPEPTHASVGGKGDLFAEPREPVMTAWDAIGDLPEPNDLTGLKVGGKWGDLLPTIPEGENYLHHTPRGGGMPLFGWRTRYWSFLLKLSKRMPSWTIQAQPGSAIGPFHWNSRKLTFQELCRLQTFPDDLHMEFGRTEMQKMLGNAVPSLIAEILAREIRRQIFGDAARSPLRLMPTRKLPVPAPERLADVPAAYHDMVGDHAPHPGTGKGRGAQGLPTAFRTESRANRAST</sequence>
<evidence type="ECO:0000256" key="7">
    <source>
        <dbReference type="RuleBase" id="RU000416"/>
    </source>
</evidence>
<keyword evidence="1 6" id="KW-0489">Methyltransferase</keyword>
<evidence type="ECO:0000256" key="9">
    <source>
        <dbReference type="SAM" id="MobiDB-lite"/>
    </source>
</evidence>
<dbReference type="SUPFAM" id="SSF53335">
    <property type="entry name" value="S-adenosyl-L-methionine-dependent methyltransferases"/>
    <property type="match status" value="1"/>
</dbReference>
<dbReference type="PROSITE" id="PS51679">
    <property type="entry name" value="SAM_MT_C5"/>
    <property type="match status" value="1"/>
</dbReference>
<dbReference type="GO" id="GO:0003677">
    <property type="term" value="F:DNA binding"/>
    <property type="evidence" value="ECO:0007669"/>
    <property type="project" value="TreeGrafter"/>
</dbReference>
<proteinExistence type="inferred from homology"/>
<dbReference type="PANTHER" id="PTHR10629">
    <property type="entry name" value="CYTOSINE-SPECIFIC METHYLTRANSFERASE"/>
    <property type="match status" value="1"/>
</dbReference>
<comment type="catalytic activity">
    <reaction evidence="5 8">
        <text>a 2'-deoxycytidine in DNA + S-adenosyl-L-methionine = a 5-methyl-2'-deoxycytidine in DNA + S-adenosyl-L-homocysteine + H(+)</text>
        <dbReference type="Rhea" id="RHEA:13681"/>
        <dbReference type="Rhea" id="RHEA-COMP:11369"/>
        <dbReference type="Rhea" id="RHEA-COMP:11370"/>
        <dbReference type="ChEBI" id="CHEBI:15378"/>
        <dbReference type="ChEBI" id="CHEBI:57856"/>
        <dbReference type="ChEBI" id="CHEBI:59789"/>
        <dbReference type="ChEBI" id="CHEBI:85452"/>
        <dbReference type="ChEBI" id="CHEBI:85454"/>
        <dbReference type="EC" id="2.1.1.37"/>
    </reaction>
</comment>
<evidence type="ECO:0000256" key="4">
    <source>
        <dbReference type="ARBA" id="ARBA00022747"/>
    </source>
</evidence>